<evidence type="ECO:0000313" key="5">
    <source>
        <dbReference type="EMBL" id="GAA5504673.1"/>
    </source>
</evidence>
<accession>A0ABP9VHI7</accession>
<comment type="caution">
    <text evidence="5">The sequence shown here is derived from an EMBL/GenBank/DDBJ whole genome shotgun (WGS) entry which is preliminary data.</text>
</comment>
<feature type="region of interest" description="Disordered" evidence="2">
    <location>
        <begin position="1"/>
        <end position="33"/>
    </location>
</feature>
<protein>
    <submittedName>
        <fullName evidence="5">D-apiose dehydrogenase</fullName>
    </submittedName>
</protein>
<evidence type="ECO:0000259" key="3">
    <source>
        <dbReference type="Pfam" id="PF01408"/>
    </source>
</evidence>
<dbReference type="InterPro" id="IPR000683">
    <property type="entry name" value="Gfo/Idh/MocA-like_OxRdtase_N"/>
</dbReference>
<dbReference type="EMBL" id="BAABRO010000001">
    <property type="protein sequence ID" value="GAA5504673.1"/>
    <property type="molecule type" value="Genomic_DNA"/>
</dbReference>
<dbReference type="Pfam" id="PF02894">
    <property type="entry name" value="GFO_IDH_MocA_C"/>
    <property type="match status" value="1"/>
</dbReference>
<evidence type="ECO:0000256" key="1">
    <source>
        <dbReference type="ARBA" id="ARBA00023002"/>
    </source>
</evidence>
<dbReference type="RefSeq" id="WP_345681727.1">
    <property type="nucleotide sequence ID" value="NZ_BAABRO010000001.1"/>
</dbReference>
<reference evidence="5 6" key="1">
    <citation type="submission" date="2024-02" db="EMBL/GenBank/DDBJ databases">
        <title>Rhodopirellula caenicola NBRC 110016.</title>
        <authorList>
            <person name="Ichikawa N."/>
            <person name="Katano-Makiyama Y."/>
            <person name="Hidaka K."/>
        </authorList>
    </citation>
    <scope>NUCLEOTIDE SEQUENCE [LARGE SCALE GENOMIC DNA]</scope>
    <source>
        <strain evidence="5 6">NBRC 110016</strain>
    </source>
</reference>
<feature type="compositionally biased region" description="Polar residues" evidence="2">
    <location>
        <begin position="23"/>
        <end position="33"/>
    </location>
</feature>
<evidence type="ECO:0000256" key="2">
    <source>
        <dbReference type="SAM" id="MobiDB-lite"/>
    </source>
</evidence>
<dbReference type="SUPFAM" id="SSF55347">
    <property type="entry name" value="Glyceraldehyde-3-phosphate dehydrogenase-like, C-terminal domain"/>
    <property type="match status" value="1"/>
</dbReference>
<feature type="domain" description="Gfo/Idh/MocA-like oxidoreductase N-terminal" evidence="3">
    <location>
        <begin position="66"/>
        <end position="189"/>
    </location>
</feature>
<feature type="domain" description="Gfo/Idh/MocA-like oxidoreductase C-terminal" evidence="4">
    <location>
        <begin position="201"/>
        <end position="416"/>
    </location>
</feature>
<dbReference type="Gene3D" id="3.30.360.10">
    <property type="entry name" value="Dihydrodipicolinate Reductase, domain 2"/>
    <property type="match status" value="1"/>
</dbReference>
<name>A0ABP9VHI7_9BACT</name>
<dbReference type="PANTHER" id="PTHR43818:SF11">
    <property type="entry name" value="BCDNA.GH03377"/>
    <property type="match status" value="1"/>
</dbReference>
<dbReference type="InterPro" id="IPR050463">
    <property type="entry name" value="Gfo/Idh/MocA_oxidrdct_glycsds"/>
</dbReference>
<evidence type="ECO:0000259" key="4">
    <source>
        <dbReference type="Pfam" id="PF02894"/>
    </source>
</evidence>
<keyword evidence="1" id="KW-0560">Oxidoreductase</keyword>
<keyword evidence="6" id="KW-1185">Reference proteome</keyword>
<dbReference type="InterPro" id="IPR036291">
    <property type="entry name" value="NAD(P)-bd_dom_sf"/>
</dbReference>
<dbReference type="PANTHER" id="PTHR43818">
    <property type="entry name" value="BCDNA.GH03377"/>
    <property type="match status" value="1"/>
</dbReference>
<dbReference type="InterPro" id="IPR004104">
    <property type="entry name" value="Gfo/Idh/MocA-like_OxRdtase_C"/>
</dbReference>
<dbReference type="SUPFAM" id="SSF51735">
    <property type="entry name" value="NAD(P)-binding Rossmann-fold domains"/>
    <property type="match status" value="1"/>
</dbReference>
<dbReference type="Gene3D" id="3.40.50.720">
    <property type="entry name" value="NAD(P)-binding Rossmann-like Domain"/>
    <property type="match status" value="1"/>
</dbReference>
<gene>
    <name evidence="5" type="primary">apsD_1</name>
    <name evidence="5" type="ORF">Rcae01_00112</name>
</gene>
<dbReference type="Pfam" id="PF01408">
    <property type="entry name" value="GFO_IDH_MocA"/>
    <property type="match status" value="1"/>
</dbReference>
<dbReference type="Proteomes" id="UP001416858">
    <property type="component" value="Unassembled WGS sequence"/>
</dbReference>
<organism evidence="5 6">
    <name type="scientific">Novipirellula caenicola</name>
    <dbReference type="NCBI Taxonomy" id="1536901"/>
    <lineage>
        <taxon>Bacteria</taxon>
        <taxon>Pseudomonadati</taxon>
        <taxon>Planctomycetota</taxon>
        <taxon>Planctomycetia</taxon>
        <taxon>Pirellulales</taxon>
        <taxon>Pirellulaceae</taxon>
        <taxon>Novipirellula</taxon>
    </lineage>
</organism>
<sequence length="433" mass="46875">MPLPPSSAANQRTPARSIETRPTETIQSVNTNKSASMSRRCFAASTAAALAAMPLRVHANDSKRWRVGVIGHTGRGDFGHGIDTVWLGLPETEIVAVADADPQGREKAKQRLRCEHAFADYRELIEKTQPEIVAVGPRHVDQHHAMIMAAIEGGAKGVYCEKPFCATLEQADQIVAACERSGTRLAIAHRNRYHPALPVTKTLIEQGVIGRVLEIRCRGKEDARGGGQDLWVLGTHLLNIAVYFAGNPIACSATFYAGDRPATSKDVRPGSEGIGPIAGDRLHARYETQGGTPVFFDSIQAAGVAKAGFGIQIIGTEGVIDLRMDTEPLVHLLQGSPFKPAPTPRRWVNISSGGIGKPEPIADIKRLVSKHELPARDLIASINESRQPLCSDTDGRVTMEMVHATFASHVQQSARVSLPLTTRTHAFVDWKND</sequence>
<proteinExistence type="predicted"/>
<evidence type="ECO:0000313" key="6">
    <source>
        <dbReference type="Proteomes" id="UP001416858"/>
    </source>
</evidence>